<evidence type="ECO:0000313" key="1">
    <source>
        <dbReference type="EMBL" id="CAH1793856.1"/>
    </source>
</evidence>
<keyword evidence="2" id="KW-1185">Reference proteome</keyword>
<dbReference type="AlphaFoldDB" id="A0A8J1UQB5"/>
<organism evidence="1 2">
    <name type="scientific">Owenia fusiformis</name>
    <name type="common">Polychaete worm</name>
    <dbReference type="NCBI Taxonomy" id="6347"/>
    <lineage>
        <taxon>Eukaryota</taxon>
        <taxon>Metazoa</taxon>
        <taxon>Spiralia</taxon>
        <taxon>Lophotrochozoa</taxon>
        <taxon>Annelida</taxon>
        <taxon>Polychaeta</taxon>
        <taxon>Sedentaria</taxon>
        <taxon>Canalipalpata</taxon>
        <taxon>Sabellida</taxon>
        <taxon>Oweniida</taxon>
        <taxon>Oweniidae</taxon>
        <taxon>Owenia</taxon>
    </lineage>
</organism>
<dbReference type="SUPFAM" id="SSF48403">
    <property type="entry name" value="Ankyrin repeat"/>
    <property type="match status" value="1"/>
</dbReference>
<dbReference type="InterPro" id="IPR036770">
    <property type="entry name" value="Ankyrin_rpt-contain_sf"/>
</dbReference>
<sequence length="401" mass="44990">MPWHGKNMWEAASEGNIARIENRLNLGKNIDQPNIGDGNKTALMYAAEHGHPECVDFLIGRGADLNRETENGMTALMYATEANDIMSMKHLLENGAKLVSCTVREAIKHRYGYDKHNALIIAMKNNNTLAAKFLMENGAEFDMIDAFYGMLHKLCDAGEKFTTNEKKLIKQLLMCLQQGGYNGLDLCRSDDEMDEHMENLCQSADSVAIALSTSCGNCKDTIMDVAQETLKETEIEMIREKNAETMSLKNQARIAICKSLSQSKCSEVMTGLITGKDFTVLKSFQQKVSELDIPKTLRAYLQYDDLHAAMMSLVDRATIDEDLNFKVVCIADMMSSNDPFSYLDSDYDDDSDDDFDHMGLFIHGILGMEEDDTLSYAMYGMSLDQLALCGEYPLYDSDFDF</sequence>
<dbReference type="InterPro" id="IPR002110">
    <property type="entry name" value="Ankyrin_rpt"/>
</dbReference>
<evidence type="ECO:0000313" key="2">
    <source>
        <dbReference type="Proteomes" id="UP000749559"/>
    </source>
</evidence>
<protein>
    <submittedName>
        <fullName evidence="1">Uncharacterized protein</fullName>
    </submittedName>
</protein>
<dbReference type="OrthoDB" id="194358at2759"/>
<gene>
    <name evidence="1" type="ORF">OFUS_LOCUS18652</name>
</gene>
<dbReference type="Pfam" id="PF12796">
    <property type="entry name" value="Ank_2"/>
    <property type="match status" value="1"/>
</dbReference>
<dbReference type="PANTHER" id="PTHR24171">
    <property type="entry name" value="ANKYRIN REPEAT DOMAIN-CONTAINING PROTEIN 39-RELATED"/>
    <property type="match status" value="1"/>
</dbReference>
<dbReference type="Gene3D" id="1.25.40.20">
    <property type="entry name" value="Ankyrin repeat-containing domain"/>
    <property type="match status" value="1"/>
</dbReference>
<proteinExistence type="predicted"/>
<dbReference type="PROSITE" id="PS50297">
    <property type="entry name" value="ANK_REP_REGION"/>
    <property type="match status" value="2"/>
</dbReference>
<dbReference type="PROSITE" id="PS50088">
    <property type="entry name" value="ANK_REPEAT"/>
    <property type="match status" value="3"/>
</dbReference>
<comment type="caution">
    <text evidence="1">The sequence shown here is derived from an EMBL/GenBank/DDBJ whole genome shotgun (WGS) entry which is preliminary data.</text>
</comment>
<name>A0A8J1UQB5_OWEFU</name>
<dbReference type="EMBL" id="CAIIXF020000009">
    <property type="protein sequence ID" value="CAH1793856.1"/>
    <property type="molecule type" value="Genomic_DNA"/>
</dbReference>
<accession>A0A8J1UQB5</accession>
<reference evidence="1" key="1">
    <citation type="submission" date="2022-03" db="EMBL/GenBank/DDBJ databases">
        <authorList>
            <person name="Martin C."/>
        </authorList>
    </citation>
    <scope>NUCLEOTIDE SEQUENCE</scope>
</reference>
<dbReference type="Proteomes" id="UP000749559">
    <property type="component" value="Unassembled WGS sequence"/>
</dbReference>
<dbReference type="SMART" id="SM00248">
    <property type="entry name" value="ANK"/>
    <property type="match status" value="3"/>
</dbReference>